<dbReference type="Gene3D" id="3.30.40.10">
    <property type="entry name" value="Zinc/RING finger domain, C3HC4 (zinc finger)"/>
    <property type="match status" value="1"/>
</dbReference>
<dbReference type="InterPro" id="IPR019786">
    <property type="entry name" value="Zinc_finger_PHD-type_CS"/>
</dbReference>
<dbReference type="PANTHER" id="PTHR12628:SF10">
    <property type="entry name" value="HOMEOBOX DOMAIN-CONTAINING PROTEIN"/>
    <property type="match status" value="1"/>
</dbReference>
<proteinExistence type="predicted"/>
<dbReference type="GO" id="GO:0005634">
    <property type="term" value="C:nucleus"/>
    <property type="evidence" value="ECO:0007669"/>
    <property type="project" value="UniProtKB-SubCell"/>
</dbReference>
<evidence type="ECO:0000313" key="10">
    <source>
        <dbReference type="Proteomes" id="UP000800041"/>
    </source>
</evidence>
<dbReference type="Proteomes" id="UP000800041">
    <property type="component" value="Unassembled WGS sequence"/>
</dbReference>
<evidence type="ECO:0000256" key="1">
    <source>
        <dbReference type="ARBA" id="ARBA00004123"/>
    </source>
</evidence>
<evidence type="ECO:0000256" key="5">
    <source>
        <dbReference type="ARBA" id="ARBA00023242"/>
    </source>
</evidence>
<dbReference type="AlphaFoldDB" id="A0A6G1H2A7"/>
<feature type="region of interest" description="Disordered" evidence="7">
    <location>
        <begin position="1"/>
        <end position="207"/>
    </location>
</feature>
<dbReference type="InterPro" id="IPR011011">
    <property type="entry name" value="Znf_FYVE_PHD"/>
</dbReference>
<evidence type="ECO:0000256" key="4">
    <source>
        <dbReference type="ARBA" id="ARBA00022833"/>
    </source>
</evidence>
<dbReference type="InterPro" id="IPR013083">
    <property type="entry name" value="Znf_RING/FYVE/PHD"/>
</dbReference>
<dbReference type="GO" id="GO:0003682">
    <property type="term" value="F:chromatin binding"/>
    <property type="evidence" value="ECO:0007669"/>
    <property type="project" value="TreeGrafter"/>
</dbReference>
<dbReference type="SMART" id="SM00249">
    <property type="entry name" value="PHD"/>
    <property type="match status" value="1"/>
</dbReference>
<gene>
    <name evidence="9" type="ORF">K402DRAFT_393006</name>
</gene>
<dbReference type="EMBL" id="ML977153">
    <property type="protein sequence ID" value="KAF1987305.1"/>
    <property type="molecule type" value="Genomic_DNA"/>
</dbReference>
<accession>A0A6G1H2A7</accession>
<feature type="compositionally biased region" description="Basic and acidic residues" evidence="7">
    <location>
        <begin position="73"/>
        <end position="83"/>
    </location>
</feature>
<feature type="compositionally biased region" description="Polar residues" evidence="7">
    <location>
        <begin position="113"/>
        <end position="128"/>
    </location>
</feature>
<sequence length="451" mass="47425">MSQPNPNASSTPFAPADGLSPLPMPGVNLNIDRTASGSPLPPSRDPVTGYSATTEEILKRISANASSVAGTPHYEDARKRVLESMKTSASIPTPPMPTSKRGRPRGGARGSVGTPTGESTPASSTPVSTRGRGGGRGRGRGGRGGRGGKRKRSESDDSDPDDSDVSNSYTPLPARTKSGRNVTKPTAYVPTIPSPTSGNKRKRTSFRQPGARAVCKICQRGHSPSNNMIVFCDECNTGYHQYCHDPPIEDDVIAIPDKEWFCRPCTAVGNGTSVAPAVSEPAFEMPDLETLISGKELNLTDVEKRQILTSLSSSSLVDLLLHALTSVPTLPIFPPNSRTLLEQGPSPPSALEIPSVDAPRTAGAASTTPAPPPPATTNGNGADNGVYDDYEDTDPPTHYPKLGNGIARTMRPESEDLQWLVDENTEVFSHTINYGGMGAEGAVVGSGMDTS</sequence>
<keyword evidence="4" id="KW-0862">Zinc</keyword>
<dbReference type="PROSITE" id="PS01359">
    <property type="entry name" value="ZF_PHD_1"/>
    <property type="match status" value="1"/>
</dbReference>
<dbReference type="Pfam" id="PF00628">
    <property type="entry name" value="PHD"/>
    <property type="match status" value="1"/>
</dbReference>
<evidence type="ECO:0000313" key="9">
    <source>
        <dbReference type="EMBL" id="KAF1987305.1"/>
    </source>
</evidence>
<dbReference type="OrthoDB" id="5863171at2759"/>
<dbReference type="PANTHER" id="PTHR12628">
    <property type="entry name" value="POLYCOMB-LIKE TRANSCRIPTION FACTOR"/>
    <property type="match status" value="1"/>
</dbReference>
<dbReference type="InterPro" id="IPR001965">
    <property type="entry name" value="Znf_PHD"/>
</dbReference>
<evidence type="ECO:0000256" key="2">
    <source>
        <dbReference type="ARBA" id="ARBA00022723"/>
    </source>
</evidence>
<name>A0A6G1H2A7_9PEZI</name>
<dbReference type="GO" id="GO:0045814">
    <property type="term" value="P:negative regulation of gene expression, epigenetic"/>
    <property type="evidence" value="ECO:0007669"/>
    <property type="project" value="TreeGrafter"/>
</dbReference>
<evidence type="ECO:0000256" key="3">
    <source>
        <dbReference type="ARBA" id="ARBA00022771"/>
    </source>
</evidence>
<comment type="subcellular location">
    <subcellularLocation>
        <location evidence="1">Nucleus</location>
    </subcellularLocation>
</comment>
<feature type="region of interest" description="Disordered" evidence="7">
    <location>
        <begin position="338"/>
        <end position="398"/>
    </location>
</feature>
<dbReference type="SUPFAM" id="SSF57903">
    <property type="entry name" value="FYVE/PHD zinc finger"/>
    <property type="match status" value="1"/>
</dbReference>
<dbReference type="GO" id="GO:0003677">
    <property type="term" value="F:DNA binding"/>
    <property type="evidence" value="ECO:0007669"/>
    <property type="project" value="TreeGrafter"/>
</dbReference>
<feature type="compositionally biased region" description="Low complexity" evidence="7">
    <location>
        <begin position="358"/>
        <end position="368"/>
    </location>
</feature>
<keyword evidence="2" id="KW-0479">Metal-binding</keyword>
<feature type="compositionally biased region" description="Basic residues" evidence="7">
    <location>
        <begin position="133"/>
        <end position="152"/>
    </location>
</feature>
<dbReference type="CDD" id="cd15502">
    <property type="entry name" value="PHD_Phf1p_Phf2p_like"/>
    <property type="match status" value="1"/>
</dbReference>
<dbReference type="GO" id="GO:0008270">
    <property type="term" value="F:zinc ion binding"/>
    <property type="evidence" value="ECO:0007669"/>
    <property type="project" value="UniProtKB-KW"/>
</dbReference>
<reference evidence="9" key="1">
    <citation type="journal article" date="2020" name="Stud. Mycol.">
        <title>101 Dothideomycetes genomes: a test case for predicting lifestyles and emergence of pathogens.</title>
        <authorList>
            <person name="Haridas S."/>
            <person name="Albert R."/>
            <person name="Binder M."/>
            <person name="Bloem J."/>
            <person name="Labutti K."/>
            <person name="Salamov A."/>
            <person name="Andreopoulos B."/>
            <person name="Baker S."/>
            <person name="Barry K."/>
            <person name="Bills G."/>
            <person name="Bluhm B."/>
            <person name="Cannon C."/>
            <person name="Castanera R."/>
            <person name="Culley D."/>
            <person name="Daum C."/>
            <person name="Ezra D."/>
            <person name="Gonzalez J."/>
            <person name="Henrissat B."/>
            <person name="Kuo A."/>
            <person name="Liang C."/>
            <person name="Lipzen A."/>
            <person name="Lutzoni F."/>
            <person name="Magnuson J."/>
            <person name="Mondo S."/>
            <person name="Nolan M."/>
            <person name="Ohm R."/>
            <person name="Pangilinan J."/>
            <person name="Park H.-J."/>
            <person name="Ramirez L."/>
            <person name="Alfaro M."/>
            <person name="Sun H."/>
            <person name="Tritt A."/>
            <person name="Yoshinaga Y."/>
            <person name="Zwiers L.-H."/>
            <person name="Turgeon B."/>
            <person name="Goodwin S."/>
            <person name="Spatafora J."/>
            <person name="Crous P."/>
            <person name="Grigoriev I."/>
        </authorList>
    </citation>
    <scope>NUCLEOTIDE SEQUENCE</scope>
    <source>
        <strain evidence="9">CBS 113979</strain>
    </source>
</reference>
<dbReference type="PROSITE" id="PS50016">
    <property type="entry name" value="ZF_PHD_2"/>
    <property type="match status" value="1"/>
</dbReference>
<protein>
    <recommendedName>
        <fullName evidence="8">PHD-type domain-containing protein</fullName>
    </recommendedName>
</protein>
<dbReference type="InterPro" id="IPR019787">
    <property type="entry name" value="Znf_PHD-finger"/>
</dbReference>
<evidence type="ECO:0000259" key="8">
    <source>
        <dbReference type="PROSITE" id="PS50016"/>
    </source>
</evidence>
<keyword evidence="5" id="KW-0539">Nucleus</keyword>
<keyword evidence="10" id="KW-1185">Reference proteome</keyword>
<organism evidence="9 10">
    <name type="scientific">Aulographum hederae CBS 113979</name>
    <dbReference type="NCBI Taxonomy" id="1176131"/>
    <lineage>
        <taxon>Eukaryota</taxon>
        <taxon>Fungi</taxon>
        <taxon>Dikarya</taxon>
        <taxon>Ascomycota</taxon>
        <taxon>Pezizomycotina</taxon>
        <taxon>Dothideomycetes</taxon>
        <taxon>Pleosporomycetidae</taxon>
        <taxon>Aulographales</taxon>
        <taxon>Aulographaceae</taxon>
    </lineage>
</organism>
<evidence type="ECO:0000256" key="7">
    <source>
        <dbReference type="SAM" id="MobiDB-lite"/>
    </source>
</evidence>
<feature type="compositionally biased region" description="Polar residues" evidence="7">
    <location>
        <begin position="1"/>
        <end position="12"/>
    </location>
</feature>
<evidence type="ECO:0000256" key="6">
    <source>
        <dbReference type="PROSITE-ProRule" id="PRU00146"/>
    </source>
</evidence>
<keyword evidence="3 6" id="KW-0863">Zinc-finger</keyword>
<feature type="domain" description="PHD-type" evidence="8">
    <location>
        <begin position="212"/>
        <end position="268"/>
    </location>
</feature>